<dbReference type="EMBL" id="VYZN01000025">
    <property type="protein sequence ID" value="KAE9535992.1"/>
    <property type="molecule type" value="Genomic_DNA"/>
</dbReference>
<keyword evidence="2" id="KW-1185">Reference proteome</keyword>
<organism evidence="1 2">
    <name type="scientific">Aphis glycines</name>
    <name type="common">Soybean aphid</name>
    <dbReference type="NCBI Taxonomy" id="307491"/>
    <lineage>
        <taxon>Eukaryota</taxon>
        <taxon>Metazoa</taxon>
        <taxon>Ecdysozoa</taxon>
        <taxon>Arthropoda</taxon>
        <taxon>Hexapoda</taxon>
        <taxon>Insecta</taxon>
        <taxon>Pterygota</taxon>
        <taxon>Neoptera</taxon>
        <taxon>Paraneoptera</taxon>
        <taxon>Hemiptera</taxon>
        <taxon>Sternorrhyncha</taxon>
        <taxon>Aphidomorpha</taxon>
        <taxon>Aphidoidea</taxon>
        <taxon>Aphididae</taxon>
        <taxon>Aphidini</taxon>
        <taxon>Aphis</taxon>
        <taxon>Aphis</taxon>
    </lineage>
</organism>
<comment type="caution">
    <text evidence="1">The sequence shown here is derived from an EMBL/GenBank/DDBJ whole genome shotgun (WGS) entry which is preliminary data.</text>
</comment>
<evidence type="ECO:0000313" key="2">
    <source>
        <dbReference type="Proteomes" id="UP000475862"/>
    </source>
</evidence>
<name>A0A6G0TNB6_APHGL</name>
<dbReference type="AlphaFoldDB" id="A0A6G0TNB6"/>
<accession>A0A6G0TNB6</accession>
<gene>
    <name evidence="1" type="ORF">AGLY_007893</name>
</gene>
<protein>
    <submittedName>
        <fullName evidence="1">Uncharacterized protein</fullName>
    </submittedName>
</protein>
<evidence type="ECO:0000313" key="1">
    <source>
        <dbReference type="EMBL" id="KAE9535992.1"/>
    </source>
</evidence>
<sequence>MYTYPGTGLTWNRCGTLRFARTRSGAGAKAPFSRSGSFGTWTFPHKSAYNDPAPPWSNGWTTRCRYRRNSLNTPEISGPLNLMLSTIMAHKNVSQRSDAPFPRNRYRRFWFSSTAPGPAVRVCPFRNAPSLSSTVKNGPRKYYNYRRYFVHASVYLLRVQPVGQSFGIRPDDGRRLFLRVTITAADAVAARLLLFRPGLSGRGDGHSIAFDSRRRVGDGRTGRKLFVSANHVLALFKNDSFV</sequence>
<reference evidence="1 2" key="1">
    <citation type="submission" date="2019-08" db="EMBL/GenBank/DDBJ databases">
        <title>The genome of the soybean aphid Biotype 1, its phylome, world population structure and adaptation to the North American continent.</title>
        <authorList>
            <person name="Giordano R."/>
            <person name="Donthu R.K."/>
            <person name="Hernandez A.G."/>
            <person name="Wright C.L."/>
            <person name="Zimin A.V."/>
        </authorList>
    </citation>
    <scope>NUCLEOTIDE SEQUENCE [LARGE SCALE GENOMIC DNA]</scope>
    <source>
        <tissue evidence="1">Whole aphids</tissue>
    </source>
</reference>
<proteinExistence type="predicted"/>
<dbReference type="Proteomes" id="UP000475862">
    <property type="component" value="Unassembled WGS sequence"/>
</dbReference>